<feature type="domain" description="AB hydrolase-1" evidence="2">
    <location>
        <begin position="3"/>
        <end position="326"/>
    </location>
</feature>
<feature type="compositionally biased region" description="Low complexity" evidence="1">
    <location>
        <begin position="118"/>
        <end position="130"/>
    </location>
</feature>
<keyword evidence="4" id="KW-1185">Reference proteome</keyword>
<evidence type="ECO:0000313" key="3">
    <source>
        <dbReference type="EMBL" id="WMX49017.1"/>
    </source>
</evidence>
<name>A0ABY9S3M1_9ACTN</name>
<gene>
    <name evidence="3" type="ORF">RGF97_24760</name>
</gene>
<dbReference type="Pfam" id="PF12697">
    <property type="entry name" value="Abhydrolase_6"/>
    <property type="match status" value="1"/>
</dbReference>
<dbReference type="GO" id="GO:0016787">
    <property type="term" value="F:hydrolase activity"/>
    <property type="evidence" value="ECO:0007669"/>
    <property type="project" value="UniProtKB-KW"/>
</dbReference>
<reference evidence="3 4" key="1">
    <citation type="submission" date="2023-09" db="EMBL/GenBank/DDBJ databases">
        <title>Complete genome of Streptomyces roseicoloratus T14.</title>
        <authorList>
            <person name="Bashizi T."/>
            <person name="Kim M.-J."/>
            <person name="Lee G."/>
            <person name="Tagele S.B."/>
            <person name="Shin J.-H."/>
        </authorList>
    </citation>
    <scope>NUCLEOTIDE SEQUENCE [LARGE SCALE GENOMIC DNA]</scope>
    <source>
        <strain evidence="3 4">T14</strain>
    </source>
</reference>
<feature type="compositionally biased region" description="Basic and acidic residues" evidence="1">
    <location>
        <begin position="78"/>
        <end position="99"/>
    </location>
</feature>
<feature type="compositionally biased region" description="Low complexity" evidence="1">
    <location>
        <begin position="103"/>
        <end position="112"/>
    </location>
</feature>
<dbReference type="Proteomes" id="UP001250858">
    <property type="component" value="Chromosome"/>
</dbReference>
<keyword evidence="3" id="KW-0378">Hydrolase</keyword>
<organism evidence="3 4">
    <name type="scientific">Streptomyces roseicoloratus</name>
    <dbReference type="NCBI Taxonomy" id="2508722"/>
    <lineage>
        <taxon>Bacteria</taxon>
        <taxon>Bacillati</taxon>
        <taxon>Actinomycetota</taxon>
        <taxon>Actinomycetes</taxon>
        <taxon>Kitasatosporales</taxon>
        <taxon>Streptomycetaceae</taxon>
        <taxon>Streptomyces</taxon>
    </lineage>
</organism>
<protein>
    <submittedName>
        <fullName evidence="3">Alpha/beta fold hydrolase</fullName>
    </submittedName>
</protein>
<dbReference type="InterPro" id="IPR000073">
    <property type="entry name" value="AB_hydrolase_1"/>
</dbReference>
<dbReference type="EMBL" id="CP133762">
    <property type="protein sequence ID" value="WMX49017.1"/>
    <property type="molecule type" value="Genomic_DNA"/>
</dbReference>
<evidence type="ECO:0000313" key="4">
    <source>
        <dbReference type="Proteomes" id="UP001250858"/>
    </source>
</evidence>
<evidence type="ECO:0000259" key="2">
    <source>
        <dbReference type="Pfam" id="PF12697"/>
    </source>
</evidence>
<dbReference type="InterPro" id="IPR050266">
    <property type="entry name" value="AB_hydrolase_sf"/>
</dbReference>
<proteinExistence type="predicted"/>
<accession>A0ABY9S3M1</accession>
<feature type="region of interest" description="Disordered" evidence="1">
    <location>
        <begin position="71"/>
        <end position="141"/>
    </location>
</feature>
<dbReference type="InterPro" id="IPR029058">
    <property type="entry name" value="AB_hydrolase_fold"/>
</dbReference>
<sequence length="332" mass="33820">MLAAGLGMSWFDWDPVVPLLTPHRTVVRFDRPGHGLSQPSAVPSTAAGEADRIAAVLDAVVEAGLVTDRAAAGGGADAGRDVGRDVGRDAGPEVGRDVGPDVGPEAGLAADGADADGADAGRPDVGPDAGLDGKAVRAGGAGPGRAPVTVVGHSIAGFHAEAFARLHPARTAALVLVDSSVEESPRASRTAPALSRALGAALCAAGMPAALGPAGRALTVRLSSHRRPDPSPPAEVRRVYRTSRALRGTLDENARYGAVAAELLALRERAPLPPGLPVTVLAAPDGSARWERRQRALARRLGARYEAAEPSGHLVMLDRPDAIARAVLDAGR</sequence>
<dbReference type="Gene3D" id="3.40.50.1820">
    <property type="entry name" value="alpha/beta hydrolase"/>
    <property type="match status" value="2"/>
</dbReference>
<dbReference type="SUPFAM" id="SSF53474">
    <property type="entry name" value="alpha/beta-Hydrolases"/>
    <property type="match status" value="1"/>
</dbReference>
<evidence type="ECO:0000256" key="1">
    <source>
        <dbReference type="SAM" id="MobiDB-lite"/>
    </source>
</evidence>
<dbReference type="PANTHER" id="PTHR43798">
    <property type="entry name" value="MONOACYLGLYCEROL LIPASE"/>
    <property type="match status" value="1"/>
</dbReference>
<dbReference type="PANTHER" id="PTHR43798:SF33">
    <property type="entry name" value="HYDROLASE, PUTATIVE (AFU_ORTHOLOGUE AFUA_2G14860)-RELATED"/>
    <property type="match status" value="1"/>
</dbReference>